<keyword evidence="17" id="KW-1185">Reference proteome</keyword>
<evidence type="ECO:0000256" key="5">
    <source>
        <dbReference type="ARBA" id="ARBA00022670"/>
    </source>
</evidence>
<dbReference type="EMBL" id="KV007458">
    <property type="protein sequence ID" value="KZV31673.1"/>
    <property type="molecule type" value="Genomic_DNA"/>
</dbReference>
<dbReference type="PROSITE" id="PS50271">
    <property type="entry name" value="ZF_UBP"/>
    <property type="match status" value="1"/>
</dbReference>
<evidence type="ECO:0000256" key="3">
    <source>
        <dbReference type="ARBA" id="ARBA00009085"/>
    </source>
</evidence>
<feature type="domain" description="UBP-type" evidence="15">
    <location>
        <begin position="12"/>
        <end position="137"/>
    </location>
</feature>
<reference evidence="16 17" key="1">
    <citation type="journal article" date="2015" name="Proc. Natl. Acad. Sci. U.S.A.">
        <title>The resurrection genome of Boea hygrometrica: A blueprint for survival of dehydration.</title>
        <authorList>
            <person name="Xiao L."/>
            <person name="Yang G."/>
            <person name="Zhang L."/>
            <person name="Yang X."/>
            <person name="Zhao S."/>
            <person name="Ji Z."/>
            <person name="Zhou Q."/>
            <person name="Hu M."/>
            <person name="Wang Y."/>
            <person name="Chen M."/>
            <person name="Xu Y."/>
            <person name="Jin H."/>
            <person name="Xiao X."/>
            <person name="Hu G."/>
            <person name="Bao F."/>
            <person name="Hu Y."/>
            <person name="Wan P."/>
            <person name="Li L."/>
            <person name="Deng X."/>
            <person name="Kuang T."/>
            <person name="Xiang C."/>
            <person name="Zhu J.K."/>
            <person name="Oliver M.J."/>
            <person name="He Y."/>
        </authorList>
    </citation>
    <scope>NUCLEOTIDE SEQUENCE [LARGE SCALE GENOMIC DNA]</scope>
    <source>
        <strain evidence="17">cv. XS01</strain>
    </source>
</reference>
<comment type="similarity">
    <text evidence="3">Belongs to the peptidase C19 family.</text>
</comment>
<evidence type="ECO:0000256" key="11">
    <source>
        <dbReference type="ARBA" id="ARBA00022833"/>
    </source>
</evidence>
<evidence type="ECO:0000259" key="15">
    <source>
        <dbReference type="PROSITE" id="PS50271"/>
    </source>
</evidence>
<comment type="catalytic activity">
    <reaction evidence="1">
        <text>Thiol-dependent hydrolysis of ester, thioester, amide, peptide and isopeptide bonds formed by the C-terminal Gly of ubiquitin (a 76-residue protein attached to proteins as an intracellular targeting signal).</text>
        <dbReference type="EC" id="3.4.19.12"/>
    </reaction>
</comment>
<keyword evidence="6" id="KW-0479">Metal-binding</keyword>
<dbReference type="InterPro" id="IPR050185">
    <property type="entry name" value="Ub_carboxyl-term_hydrolase"/>
</dbReference>
<evidence type="ECO:0000313" key="16">
    <source>
        <dbReference type="EMBL" id="KZV31673.1"/>
    </source>
</evidence>
<keyword evidence="10" id="KW-0788">Thiol protease</keyword>
<dbReference type="PROSITE" id="PS00972">
    <property type="entry name" value="USP_1"/>
    <property type="match status" value="1"/>
</dbReference>
<dbReference type="SUPFAM" id="SSF57850">
    <property type="entry name" value="RING/U-box"/>
    <property type="match status" value="1"/>
</dbReference>
<evidence type="ECO:0000256" key="4">
    <source>
        <dbReference type="ARBA" id="ARBA00012759"/>
    </source>
</evidence>
<dbReference type="GO" id="GO:0005634">
    <property type="term" value="C:nucleus"/>
    <property type="evidence" value="ECO:0007669"/>
    <property type="project" value="UniProtKB-SubCell"/>
</dbReference>
<keyword evidence="5" id="KW-0645">Protease</keyword>
<evidence type="ECO:0000256" key="13">
    <source>
        <dbReference type="PROSITE-ProRule" id="PRU00502"/>
    </source>
</evidence>
<keyword evidence="11" id="KW-0862">Zinc</keyword>
<protein>
    <recommendedName>
        <fullName evidence="4">ubiquitinyl hydrolase 1</fullName>
        <ecNumber evidence="4">3.4.19.12</ecNumber>
    </recommendedName>
</protein>
<evidence type="ECO:0000256" key="6">
    <source>
        <dbReference type="ARBA" id="ARBA00022723"/>
    </source>
</evidence>
<sequence>MSARNSSYTAPKPCQHLVDYKLKYGLRNYSLVQDLFRFTTSGRTMMDKSKSKVPKCKVCSGCHGRFFMCLICSSMTCCVDPDSNHALLHSESNVGHEIAVDMERAELYCFLCCDQVYDPEFDEAVVCKQIMRFPRNENGVAGSVDVRLSKRKRLDLVADLDLKSVKRLVLKRKQSSKSCFPLGLRGLNNLGNTCFMNSVLQALLHAPPLRNYFLNDRHNSERCRRRSMNQLCLPCDIDAIFCAAFSGDRTPFSPAKFLYSWWQHSEIQACYEQQDAHEFFISMLDRIHEKLGRANLENKENVDCQCIAHRVFSGILRSDVTCTSCGFTSSTYDPCVDISLELNESTSYATDGISKPSKPNKTTVSSTLVGCLDLFTRPEKLGSDQKLFCANCHEKQDAMKQMSIKKLPLVLCLHIKRFAHSHIRKMSRKIDHHLQFPFSFDMKPYLSSSIVKQRFGNRILPFEGDESENCTEFEIFAVVTHSGMLESGHFVAYLCLKNQWYKCDDAWITEVDENIVRASQCYLIFYVQKGLYHRGSDDLSCQPRSPLTDPFVPIAGYC</sequence>
<proteinExistence type="inferred from homology"/>
<dbReference type="EC" id="3.4.19.12" evidence="4"/>
<dbReference type="OrthoDB" id="47475at2759"/>
<dbReference type="Gene3D" id="3.90.70.10">
    <property type="entry name" value="Cysteine proteinases"/>
    <property type="match status" value="1"/>
</dbReference>
<dbReference type="Pfam" id="PF02148">
    <property type="entry name" value="zf-UBP"/>
    <property type="match status" value="1"/>
</dbReference>
<dbReference type="InterPro" id="IPR001607">
    <property type="entry name" value="Znf_UBP"/>
</dbReference>
<dbReference type="SUPFAM" id="SSF54001">
    <property type="entry name" value="Cysteine proteinases"/>
    <property type="match status" value="1"/>
</dbReference>
<dbReference type="InterPro" id="IPR018200">
    <property type="entry name" value="USP_CS"/>
</dbReference>
<evidence type="ECO:0000256" key="2">
    <source>
        <dbReference type="ARBA" id="ARBA00004123"/>
    </source>
</evidence>
<dbReference type="FunFam" id="3.90.70.10:FF:000089">
    <property type="entry name" value="Ubiquitinyl hydrolase 1"/>
    <property type="match status" value="1"/>
</dbReference>
<dbReference type="Proteomes" id="UP000250235">
    <property type="component" value="Unassembled WGS sequence"/>
</dbReference>
<evidence type="ECO:0000256" key="1">
    <source>
        <dbReference type="ARBA" id="ARBA00000707"/>
    </source>
</evidence>
<comment type="subcellular location">
    <subcellularLocation>
        <location evidence="2">Nucleus</location>
    </subcellularLocation>
</comment>
<accession>A0A2Z7BB00</accession>
<dbReference type="Gene3D" id="3.30.40.10">
    <property type="entry name" value="Zinc/RING finger domain, C3HC4 (zinc finger)"/>
    <property type="match status" value="1"/>
</dbReference>
<evidence type="ECO:0000256" key="9">
    <source>
        <dbReference type="ARBA" id="ARBA00022801"/>
    </source>
</evidence>
<evidence type="ECO:0000259" key="14">
    <source>
        <dbReference type="PROSITE" id="PS50235"/>
    </source>
</evidence>
<evidence type="ECO:0000256" key="12">
    <source>
        <dbReference type="ARBA" id="ARBA00023242"/>
    </source>
</evidence>
<dbReference type="AlphaFoldDB" id="A0A2Z7BB00"/>
<name>A0A2Z7BB00_9LAMI</name>
<dbReference type="GO" id="GO:0008270">
    <property type="term" value="F:zinc ion binding"/>
    <property type="evidence" value="ECO:0007669"/>
    <property type="project" value="UniProtKB-KW"/>
</dbReference>
<dbReference type="GO" id="GO:0006508">
    <property type="term" value="P:proteolysis"/>
    <property type="evidence" value="ECO:0007669"/>
    <property type="project" value="UniProtKB-KW"/>
</dbReference>
<dbReference type="GO" id="GO:0004843">
    <property type="term" value="F:cysteine-type deubiquitinase activity"/>
    <property type="evidence" value="ECO:0007669"/>
    <property type="project" value="UniProtKB-EC"/>
</dbReference>
<dbReference type="InterPro" id="IPR013083">
    <property type="entry name" value="Znf_RING/FYVE/PHD"/>
</dbReference>
<evidence type="ECO:0000256" key="7">
    <source>
        <dbReference type="ARBA" id="ARBA00022771"/>
    </source>
</evidence>
<evidence type="ECO:0000256" key="8">
    <source>
        <dbReference type="ARBA" id="ARBA00022786"/>
    </source>
</evidence>
<evidence type="ECO:0000256" key="10">
    <source>
        <dbReference type="ARBA" id="ARBA00022807"/>
    </source>
</evidence>
<keyword evidence="12" id="KW-0539">Nucleus</keyword>
<keyword evidence="9 16" id="KW-0378">Hydrolase</keyword>
<dbReference type="Pfam" id="PF00443">
    <property type="entry name" value="UCH"/>
    <property type="match status" value="1"/>
</dbReference>
<dbReference type="PANTHER" id="PTHR21646">
    <property type="entry name" value="UBIQUITIN CARBOXYL-TERMINAL HYDROLASE"/>
    <property type="match status" value="1"/>
</dbReference>
<organism evidence="16 17">
    <name type="scientific">Dorcoceras hygrometricum</name>
    <dbReference type="NCBI Taxonomy" id="472368"/>
    <lineage>
        <taxon>Eukaryota</taxon>
        <taxon>Viridiplantae</taxon>
        <taxon>Streptophyta</taxon>
        <taxon>Embryophyta</taxon>
        <taxon>Tracheophyta</taxon>
        <taxon>Spermatophyta</taxon>
        <taxon>Magnoliopsida</taxon>
        <taxon>eudicotyledons</taxon>
        <taxon>Gunneridae</taxon>
        <taxon>Pentapetalae</taxon>
        <taxon>asterids</taxon>
        <taxon>lamiids</taxon>
        <taxon>Lamiales</taxon>
        <taxon>Gesneriaceae</taxon>
        <taxon>Didymocarpoideae</taxon>
        <taxon>Trichosporeae</taxon>
        <taxon>Loxocarpinae</taxon>
        <taxon>Dorcoceras</taxon>
    </lineage>
</organism>
<dbReference type="InterPro" id="IPR028889">
    <property type="entry name" value="USP"/>
</dbReference>
<dbReference type="InterPro" id="IPR001394">
    <property type="entry name" value="Peptidase_C19_UCH"/>
</dbReference>
<keyword evidence="8" id="KW-0833">Ubl conjugation pathway</keyword>
<dbReference type="InterPro" id="IPR038765">
    <property type="entry name" value="Papain-like_cys_pep_sf"/>
</dbReference>
<keyword evidence="7 13" id="KW-0863">Zinc-finger</keyword>
<feature type="domain" description="USP" evidence="14">
    <location>
        <begin position="185"/>
        <end position="529"/>
    </location>
</feature>
<evidence type="ECO:0000313" key="17">
    <source>
        <dbReference type="Proteomes" id="UP000250235"/>
    </source>
</evidence>
<gene>
    <name evidence="16" type="ORF">F511_00477</name>
</gene>
<dbReference type="PROSITE" id="PS50235">
    <property type="entry name" value="USP_3"/>
    <property type="match status" value="1"/>
</dbReference>
<dbReference type="PANTHER" id="PTHR21646:SF49">
    <property type="entry name" value="UBIQUITIN C-TERMINAL HYDROLASE 22"/>
    <property type="match status" value="1"/>
</dbReference>
<dbReference type="GO" id="GO:0070461">
    <property type="term" value="C:SAGA-type complex"/>
    <property type="evidence" value="ECO:0007669"/>
    <property type="project" value="UniProtKB-ARBA"/>
</dbReference>
<dbReference type="GO" id="GO:0016579">
    <property type="term" value="P:protein deubiquitination"/>
    <property type="evidence" value="ECO:0007669"/>
    <property type="project" value="InterPro"/>
</dbReference>